<evidence type="ECO:0000313" key="7">
    <source>
        <dbReference type="Proteomes" id="UP001215598"/>
    </source>
</evidence>
<feature type="region of interest" description="Disordered" evidence="5">
    <location>
        <begin position="1"/>
        <end position="25"/>
    </location>
</feature>
<organism evidence="6 7">
    <name type="scientific">Mycena metata</name>
    <dbReference type="NCBI Taxonomy" id="1033252"/>
    <lineage>
        <taxon>Eukaryota</taxon>
        <taxon>Fungi</taxon>
        <taxon>Dikarya</taxon>
        <taxon>Basidiomycota</taxon>
        <taxon>Agaricomycotina</taxon>
        <taxon>Agaricomycetes</taxon>
        <taxon>Agaricomycetidae</taxon>
        <taxon>Agaricales</taxon>
        <taxon>Marasmiineae</taxon>
        <taxon>Mycenaceae</taxon>
        <taxon>Mycena</taxon>
    </lineage>
</organism>
<dbReference type="InterPro" id="IPR001680">
    <property type="entry name" value="WD40_rpt"/>
</dbReference>
<dbReference type="GO" id="GO:0010997">
    <property type="term" value="F:anaphase-promoting complex binding"/>
    <property type="evidence" value="ECO:0007669"/>
    <property type="project" value="InterPro"/>
</dbReference>
<sequence>MPHPRESSTAHSAPPSSPRCRQHWERAERRGRCWEHVKQPLPTVGTQEDGVGDDARVRTGIGCKPTLCATCAGVNPHLPPRVPRPRAPPLSCPALLFPSYPPLSHHRRTPPPHTHPAESSVPHGDAFAACAPRAALPSPSSLPPPSLSHAIPPVPRPCVPAAHRRTRAHRRVGTKLDGDAATHMPCACTLSPHAASHPIPISLPFPLVSSFPALIVTFTSPPTLLSSCPELALAPVRCARVWAHTDSLMRCLASAPRRAVSLFPPHLCSPLRTFTQLPAVAVYISADTRLTGHTNRVLYLAMSPDGETIVTGAGDEMLRFWNAFPKREGGERGAESCLDYGRLADWLVVLDLLFFFFGSTAKPAQTARAPPGVGAAGGKQGTQQGQGHGGAAANQPPGAQAQGGWAAGPGPGDTGIVFQFTTGPMPAGPAPNANDNLANNPGAPGANANANPAPGANVNAAAGLTIPLHHPLALKPTPHQLTSAARIPVWCVAVVIPPFFLSDSLSFSLAPLIERIADLRFRNSHTSNIHKQTVEGECTQPNIRT</sequence>
<dbReference type="Pfam" id="PF00400">
    <property type="entry name" value="WD40"/>
    <property type="match status" value="1"/>
</dbReference>
<feature type="region of interest" description="Disordered" evidence="5">
    <location>
        <begin position="103"/>
        <end position="124"/>
    </location>
</feature>
<proteinExistence type="predicted"/>
<dbReference type="PANTHER" id="PTHR19918">
    <property type="entry name" value="CELL DIVISION CYCLE 20 CDC20 FIZZY -RELATED"/>
    <property type="match status" value="1"/>
</dbReference>
<dbReference type="EMBL" id="JARKIB010000307">
    <property type="protein sequence ID" value="KAJ7715485.1"/>
    <property type="molecule type" value="Genomic_DNA"/>
</dbReference>
<dbReference type="InterPro" id="IPR015943">
    <property type="entry name" value="WD40/YVTN_repeat-like_dom_sf"/>
</dbReference>
<dbReference type="SMART" id="SM00320">
    <property type="entry name" value="WD40"/>
    <property type="match status" value="1"/>
</dbReference>
<gene>
    <name evidence="6" type="ORF">B0H16DRAFT_1805319</name>
</gene>
<dbReference type="GO" id="GO:1990757">
    <property type="term" value="F:ubiquitin ligase activator activity"/>
    <property type="evidence" value="ECO:0007669"/>
    <property type="project" value="TreeGrafter"/>
</dbReference>
<keyword evidence="2" id="KW-0677">Repeat</keyword>
<accession>A0AAD7H953</accession>
<keyword evidence="1 4" id="KW-0853">WD repeat</keyword>
<dbReference type="Gene3D" id="2.130.10.10">
    <property type="entry name" value="YVTN repeat-like/Quinoprotein amine dehydrogenase"/>
    <property type="match status" value="1"/>
</dbReference>
<feature type="compositionally biased region" description="Low complexity" evidence="5">
    <location>
        <begin position="391"/>
        <end position="404"/>
    </location>
</feature>
<evidence type="ECO:0000256" key="3">
    <source>
        <dbReference type="ARBA" id="ARBA00023306"/>
    </source>
</evidence>
<evidence type="ECO:0000256" key="5">
    <source>
        <dbReference type="SAM" id="MobiDB-lite"/>
    </source>
</evidence>
<feature type="region of interest" description="Disordered" evidence="5">
    <location>
        <begin position="136"/>
        <end position="169"/>
    </location>
</feature>
<dbReference type="AlphaFoldDB" id="A0AAD7H953"/>
<feature type="compositionally biased region" description="Pro residues" evidence="5">
    <location>
        <begin position="140"/>
        <end position="158"/>
    </location>
</feature>
<dbReference type="GO" id="GO:0031145">
    <property type="term" value="P:anaphase-promoting complex-dependent catabolic process"/>
    <property type="evidence" value="ECO:0007669"/>
    <property type="project" value="TreeGrafter"/>
</dbReference>
<dbReference type="SUPFAM" id="SSF50998">
    <property type="entry name" value="Quinoprotein alcohol dehydrogenase-like"/>
    <property type="match status" value="1"/>
</dbReference>
<dbReference type="Proteomes" id="UP001215598">
    <property type="component" value="Unassembled WGS sequence"/>
</dbReference>
<comment type="caution">
    <text evidence="6">The sequence shown here is derived from an EMBL/GenBank/DDBJ whole genome shotgun (WGS) entry which is preliminary data.</text>
</comment>
<dbReference type="PROSITE" id="PS50294">
    <property type="entry name" value="WD_REPEATS_REGION"/>
    <property type="match status" value="1"/>
</dbReference>
<dbReference type="InterPro" id="IPR011047">
    <property type="entry name" value="Quinoprotein_ADH-like_sf"/>
</dbReference>
<dbReference type="InterPro" id="IPR033010">
    <property type="entry name" value="Cdc20/Fizzy"/>
</dbReference>
<feature type="repeat" description="WD" evidence="4">
    <location>
        <begin position="290"/>
        <end position="322"/>
    </location>
</feature>
<keyword evidence="7" id="KW-1185">Reference proteome</keyword>
<dbReference type="GO" id="GO:0005680">
    <property type="term" value="C:anaphase-promoting complex"/>
    <property type="evidence" value="ECO:0007669"/>
    <property type="project" value="TreeGrafter"/>
</dbReference>
<dbReference type="PANTHER" id="PTHR19918:SF1">
    <property type="entry name" value="FIZZY-RELATED PROTEIN HOMOLOG"/>
    <property type="match status" value="1"/>
</dbReference>
<feature type="compositionally biased region" description="Low complexity" evidence="5">
    <location>
        <begin position="430"/>
        <end position="454"/>
    </location>
</feature>
<keyword evidence="3" id="KW-0131">Cell cycle</keyword>
<name>A0AAD7H953_9AGAR</name>
<feature type="region of interest" description="Disordered" evidence="5">
    <location>
        <begin position="365"/>
        <end position="454"/>
    </location>
</feature>
<reference evidence="6" key="1">
    <citation type="submission" date="2023-03" db="EMBL/GenBank/DDBJ databases">
        <title>Massive genome expansion in bonnet fungi (Mycena s.s.) driven by repeated elements and novel gene families across ecological guilds.</title>
        <authorList>
            <consortium name="Lawrence Berkeley National Laboratory"/>
            <person name="Harder C.B."/>
            <person name="Miyauchi S."/>
            <person name="Viragh M."/>
            <person name="Kuo A."/>
            <person name="Thoen E."/>
            <person name="Andreopoulos B."/>
            <person name="Lu D."/>
            <person name="Skrede I."/>
            <person name="Drula E."/>
            <person name="Henrissat B."/>
            <person name="Morin E."/>
            <person name="Kohler A."/>
            <person name="Barry K."/>
            <person name="LaButti K."/>
            <person name="Morin E."/>
            <person name="Salamov A."/>
            <person name="Lipzen A."/>
            <person name="Mereny Z."/>
            <person name="Hegedus B."/>
            <person name="Baldrian P."/>
            <person name="Stursova M."/>
            <person name="Weitz H."/>
            <person name="Taylor A."/>
            <person name="Grigoriev I.V."/>
            <person name="Nagy L.G."/>
            <person name="Martin F."/>
            <person name="Kauserud H."/>
        </authorList>
    </citation>
    <scope>NUCLEOTIDE SEQUENCE</scope>
    <source>
        <strain evidence="6">CBHHK182m</strain>
    </source>
</reference>
<evidence type="ECO:0000256" key="1">
    <source>
        <dbReference type="ARBA" id="ARBA00022574"/>
    </source>
</evidence>
<dbReference type="PROSITE" id="PS50082">
    <property type="entry name" value="WD_REPEATS_2"/>
    <property type="match status" value="1"/>
</dbReference>
<feature type="compositionally biased region" description="Gly residues" evidence="5">
    <location>
        <begin position="374"/>
        <end position="390"/>
    </location>
</feature>
<evidence type="ECO:0000256" key="4">
    <source>
        <dbReference type="PROSITE-ProRule" id="PRU00221"/>
    </source>
</evidence>
<protein>
    <submittedName>
        <fullName evidence="6">Uncharacterized protein</fullName>
    </submittedName>
</protein>
<dbReference type="GO" id="GO:1905786">
    <property type="term" value="P:positive regulation of anaphase-promoting complex-dependent catabolic process"/>
    <property type="evidence" value="ECO:0007669"/>
    <property type="project" value="TreeGrafter"/>
</dbReference>
<evidence type="ECO:0000313" key="6">
    <source>
        <dbReference type="EMBL" id="KAJ7715485.1"/>
    </source>
</evidence>
<evidence type="ECO:0000256" key="2">
    <source>
        <dbReference type="ARBA" id="ARBA00022737"/>
    </source>
</evidence>